<dbReference type="PANTHER" id="PTHR47992">
    <property type="entry name" value="PROTEIN PHOSPHATASE"/>
    <property type="match status" value="1"/>
</dbReference>
<organism evidence="3 4">
    <name type="scientific">Aureliella helgolandensis</name>
    <dbReference type="NCBI Taxonomy" id="2527968"/>
    <lineage>
        <taxon>Bacteria</taxon>
        <taxon>Pseudomonadati</taxon>
        <taxon>Planctomycetota</taxon>
        <taxon>Planctomycetia</taxon>
        <taxon>Pirellulales</taxon>
        <taxon>Pirellulaceae</taxon>
        <taxon>Aureliella</taxon>
    </lineage>
</organism>
<reference evidence="3 4" key="1">
    <citation type="submission" date="2019-02" db="EMBL/GenBank/DDBJ databases">
        <title>Deep-cultivation of Planctomycetes and their phenomic and genomic characterization uncovers novel biology.</title>
        <authorList>
            <person name="Wiegand S."/>
            <person name="Jogler M."/>
            <person name="Boedeker C."/>
            <person name="Pinto D."/>
            <person name="Vollmers J."/>
            <person name="Rivas-Marin E."/>
            <person name="Kohn T."/>
            <person name="Peeters S.H."/>
            <person name="Heuer A."/>
            <person name="Rast P."/>
            <person name="Oberbeckmann S."/>
            <person name="Bunk B."/>
            <person name="Jeske O."/>
            <person name="Meyerdierks A."/>
            <person name="Storesund J.E."/>
            <person name="Kallscheuer N."/>
            <person name="Luecker S."/>
            <person name="Lage O.M."/>
            <person name="Pohl T."/>
            <person name="Merkel B.J."/>
            <person name="Hornburger P."/>
            <person name="Mueller R.-W."/>
            <person name="Bruemmer F."/>
            <person name="Labrenz M."/>
            <person name="Spormann A.M."/>
            <person name="Op den Camp H."/>
            <person name="Overmann J."/>
            <person name="Amann R."/>
            <person name="Jetten M.S.M."/>
            <person name="Mascher T."/>
            <person name="Medema M.H."/>
            <person name="Devos D.P."/>
            <person name="Kaster A.-K."/>
            <person name="Ovreas L."/>
            <person name="Rohde M."/>
            <person name="Galperin M.Y."/>
            <person name="Jogler C."/>
        </authorList>
    </citation>
    <scope>NUCLEOTIDE SEQUENCE [LARGE SCALE GENOMIC DNA]</scope>
    <source>
        <strain evidence="3 4">Q31a</strain>
    </source>
</reference>
<dbReference type="AlphaFoldDB" id="A0A518G362"/>
<dbReference type="GO" id="GO:0004722">
    <property type="term" value="F:protein serine/threonine phosphatase activity"/>
    <property type="evidence" value="ECO:0007669"/>
    <property type="project" value="UniProtKB-EC"/>
</dbReference>
<feature type="region of interest" description="Disordered" evidence="1">
    <location>
        <begin position="177"/>
        <end position="197"/>
    </location>
</feature>
<dbReference type="Gene3D" id="3.60.40.10">
    <property type="entry name" value="PPM-type phosphatase domain"/>
    <property type="match status" value="1"/>
</dbReference>
<name>A0A518G362_9BACT</name>
<dbReference type="KEGG" id="ahel:Q31a_12930"/>
<dbReference type="SUPFAM" id="SSF81606">
    <property type="entry name" value="PP2C-like"/>
    <property type="match status" value="1"/>
</dbReference>
<dbReference type="PROSITE" id="PS51746">
    <property type="entry name" value="PPM_2"/>
    <property type="match status" value="1"/>
</dbReference>
<evidence type="ECO:0000256" key="1">
    <source>
        <dbReference type="SAM" id="MobiDB-lite"/>
    </source>
</evidence>
<accession>A0A518G362</accession>
<dbReference type="CDD" id="cd00143">
    <property type="entry name" value="PP2Cc"/>
    <property type="match status" value="1"/>
</dbReference>
<protein>
    <submittedName>
        <fullName evidence="3">Serine/threonine phosphatase stp</fullName>
        <ecNumber evidence="3">3.1.3.16</ecNumber>
    </submittedName>
</protein>
<gene>
    <name evidence="3" type="primary">stp_1</name>
    <name evidence="3" type="ORF">Q31a_12930</name>
</gene>
<evidence type="ECO:0000313" key="4">
    <source>
        <dbReference type="Proteomes" id="UP000318017"/>
    </source>
</evidence>
<dbReference type="Pfam" id="PF13672">
    <property type="entry name" value="PP2C_2"/>
    <property type="match status" value="1"/>
</dbReference>
<dbReference type="InterPro" id="IPR036457">
    <property type="entry name" value="PPM-type-like_dom_sf"/>
</dbReference>
<keyword evidence="4" id="KW-1185">Reference proteome</keyword>
<evidence type="ECO:0000259" key="2">
    <source>
        <dbReference type="PROSITE" id="PS51746"/>
    </source>
</evidence>
<proteinExistence type="predicted"/>
<evidence type="ECO:0000313" key="3">
    <source>
        <dbReference type="EMBL" id="QDV23000.1"/>
    </source>
</evidence>
<keyword evidence="3" id="KW-0378">Hydrolase</keyword>
<dbReference type="SMART" id="SM00331">
    <property type="entry name" value="PP2C_SIG"/>
    <property type="match status" value="1"/>
</dbReference>
<dbReference type="SMART" id="SM00332">
    <property type="entry name" value="PP2Cc"/>
    <property type="match status" value="1"/>
</dbReference>
<dbReference type="EMBL" id="CP036298">
    <property type="protein sequence ID" value="QDV23000.1"/>
    <property type="molecule type" value="Genomic_DNA"/>
</dbReference>
<dbReference type="InterPro" id="IPR001932">
    <property type="entry name" value="PPM-type_phosphatase-like_dom"/>
</dbReference>
<dbReference type="EC" id="3.1.3.16" evidence="3"/>
<sequence>MSGMMDCCGGSDIGRERSSNQDQFLISDVSKSMRIHQTSLALDHQTRLFGETKGKLVLVADGMGGHEAGERASQLVIDTMVDFTLNRLSWFIEGSCDDDDEFQSQLKQGLIACQRQINRETAAIPQRRGMGSTLTLAYIVWPRMFLVHVGDSRCYLLRDGVLQQLTRDHTLAELAGAVANESGSPRPTDQDAPDGDNAMSHILWNVIGGDGKEPHPDATALELRMGDTLLLCTDGLNKHLSHSTIRQILSEDLPTNSVCQKLIDQANLAGGTDNTTVVVTRFSEAEPKQVQLQEATIAFDEGLEDTAEFPVLSEKTVNAIDTAPAVQR</sequence>
<feature type="domain" description="PPM-type phosphatase" evidence="2">
    <location>
        <begin position="6"/>
        <end position="282"/>
    </location>
</feature>
<dbReference type="InterPro" id="IPR015655">
    <property type="entry name" value="PP2C"/>
</dbReference>
<dbReference type="Proteomes" id="UP000318017">
    <property type="component" value="Chromosome"/>
</dbReference>